<dbReference type="Gene3D" id="3.40.50.150">
    <property type="entry name" value="Vaccinia Virus protein VP39"/>
    <property type="match status" value="1"/>
</dbReference>
<comment type="caution">
    <text evidence="2">The sequence shown here is derived from an EMBL/GenBank/DDBJ whole genome shotgun (WGS) entry which is preliminary data.</text>
</comment>
<evidence type="ECO:0000313" key="2">
    <source>
        <dbReference type="EMBL" id="OLP04524.1"/>
    </source>
</evidence>
<evidence type="ECO:0000313" key="3">
    <source>
        <dbReference type="Proteomes" id="UP000185911"/>
    </source>
</evidence>
<dbReference type="AlphaFoldDB" id="A0A1Q8Y964"/>
<feature type="domain" description="DUF4942" evidence="1">
    <location>
        <begin position="287"/>
        <end position="485"/>
    </location>
</feature>
<dbReference type="PROSITE" id="PS00092">
    <property type="entry name" value="N6_MTASE"/>
    <property type="match status" value="1"/>
</dbReference>
<proteinExistence type="predicted"/>
<dbReference type="RefSeq" id="WP_075588356.1">
    <property type="nucleotide sequence ID" value="NZ_MSYM01000020.1"/>
</dbReference>
<keyword evidence="3" id="KW-1185">Reference proteome</keyword>
<dbReference type="InterPro" id="IPR002052">
    <property type="entry name" value="DNA_methylase_N6_adenine_CS"/>
</dbReference>
<dbReference type="InterPro" id="IPR031339">
    <property type="entry name" value="DUF4942"/>
</dbReference>
<dbReference type="GO" id="GO:0008168">
    <property type="term" value="F:methyltransferase activity"/>
    <property type="evidence" value="ECO:0007669"/>
    <property type="project" value="InterPro"/>
</dbReference>
<dbReference type="Pfam" id="PF13708">
    <property type="entry name" value="DUF4942"/>
    <property type="match status" value="1"/>
</dbReference>
<dbReference type="EMBL" id="MSYM01000020">
    <property type="protein sequence ID" value="OLP04524.1"/>
    <property type="molecule type" value="Genomic_DNA"/>
</dbReference>
<gene>
    <name evidence="2" type="ORF">BLL52_4328</name>
</gene>
<protein>
    <recommendedName>
        <fullName evidence="1">DUF4942 domain-containing protein</fullName>
    </recommendedName>
</protein>
<accession>A0A1Q8Y964</accession>
<reference evidence="2 3" key="1">
    <citation type="submission" date="2017-01" db="EMBL/GenBank/DDBJ databases">
        <title>Genome sequence of Rhodoferax antarcticus ANT.BR, a psychrophilic purple nonsulfur bacterium from an Antarctic microbial mat.</title>
        <authorList>
            <person name="Baker J."/>
            <person name="Riester C."/>
            <person name="Skinner B."/>
            <person name="Newell A."/>
            <person name="Swingley W."/>
            <person name="Madigan M."/>
            <person name="Jung D."/>
            <person name="Asao M."/>
            <person name="Chen M."/>
            <person name="Loughlin P."/>
            <person name="Pan H."/>
            <person name="Lin S."/>
            <person name="Li N."/>
            <person name="Shaw J."/>
            <person name="Prado M."/>
            <person name="Sherman C."/>
            <person name="Li X."/>
            <person name="Tang J."/>
            <person name="Blankenship R."/>
            <person name="Zhao T."/>
            <person name="Touchman J."/>
            <person name="Sattley M."/>
        </authorList>
    </citation>
    <scope>NUCLEOTIDE SEQUENCE [LARGE SCALE GENOMIC DNA]</scope>
    <source>
        <strain evidence="2 3">ANT.BR</strain>
    </source>
</reference>
<dbReference type="InterPro" id="IPR029063">
    <property type="entry name" value="SAM-dependent_MTases_sf"/>
</dbReference>
<dbReference type="GO" id="GO:0003676">
    <property type="term" value="F:nucleic acid binding"/>
    <property type="evidence" value="ECO:0007669"/>
    <property type="project" value="InterPro"/>
</dbReference>
<dbReference type="GO" id="GO:0032259">
    <property type="term" value="P:methylation"/>
    <property type="evidence" value="ECO:0007669"/>
    <property type="project" value="InterPro"/>
</dbReference>
<dbReference type="Proteomes" id="UP000185911">
    <property type="component" value="Unassembled WGS sequence"/>
</dbReference>
<name>A0A1Q8Y964_9BURK</name>
<dbReference type="SUPFAM" id="SSF53335">
    <property type="entry name" value="S-adenosyl-L-methionine-dependent methyltransferases"/>
    <property type="match status" value="1"/>
</dbReference>
<sequence length="585" mass="66320">MKFFNTEDFEFYPTPLALAQKMWAKFKERDFDRVLEPSAGSGNLIKTMPDRGYGHQKIDCCEMDVSFHPVLKALPGVDVVGLDFLTFGNAAAYGAIIMNPPFSNGVDHVLKAWEIAFDCEIVALLNSSSLKNPSSQKGRFLCDLIAKHGSVEFIQDAFLGDGVQRETQVEVALIYLKKSADLDQRFANELIDSLDSEDMDAKAKSMAQDYKEVHDVAIPATEVQNAVRMFDQAVSAMKASLIAEAKASYCEARIGQTMANRMSRQDETPKDTSAKWVANEMGDRYLKLKDRAWASILRSADFESKLSSKAQKRFESEFSTIRRLEFTTSNIFGFFQGILDSQNEIQLEMMCDVFDEITKYSEDNVSFYKGWKSNTRHKSCGYRLKSTRFILPGNSGYYGGSISYEATRRLKDFDTVFALLDGKSQPDYGLVQLFRDRADDLKAGERLDSSYFSVRWYPRATTVHFFPKNQAVMDRLNKLVGQHRKWLPPANEKVSDNFWLQYEKSERFDKQVKEAVSKTVRGRSYYDNPMSAIFRDGNDESTAKAHEVVDAVLTDVLEKNDISVDFSLTHESADVDNPQMLLLAA</sequence>
<evidence type="ECO:0000259" key="1">
    <source>
        <dbReference type="Pfam" id="PF13708"/>
    </source>
</evidence>
<organism evidence="2 3">
    <name type="scientific">Rhodoferax antarcticus ANT.BR</name>
    <dbReference type="NCBI Taxonomy" id="1111071"/>
    <lineage>
        <taxon>Bacteria</taxon>
        <taxon>Pseudomonadati</taxon>
        <taxon>Pseudomonadota</taxon>
        <taxon>Betaproteobacteria</taxon>
        <taxon>Burkholderiales</taxon>
        <taxon>Comamonadaceae</taxon>
        <taxon>Rhodoferax</taxon>
    </lineage>
</organism>